<accession>A0A1S9JGU8</accession>
<sequence>MTQGIDLGYAATLPSKEAVAYFRAKGAHISWNWFETAADVHARSFTAAKAARLDVVTTLQAEVQRAIDEGISQKEFIRTLTPRLQKLGWWGKQVVVDSAGNAEEVQLGSPRRLALIYNVNTRVAYNAGRYTQMMNNTDTHPFWQYVAVIDSRTRPEHAKLHLLVFRFDDIFWQTHYPPNDWECRCRVRALSAARMKAMGLTVSYGASYMHTHEVDAGTDKASGELFRTTSTTFDNGRVKMTPGVGWSYNPGSAAFGTDQALIRKLIEVKSPALREMVVQEMNNSPERQLAFRIWAKNIMKTRRGGNDIRTLGFMTESIAQAVESRTGTPPARLLAMSGKNVLHADSVKHQNDGIALTPEDFGRLPAMLAKPKAVLWDKRHNNLMYIVESKDGSVQIAVNAPYSLKRQPDKLDVIVNAYRIINIDKLKSDIRGGMVEVLEGQID</sequence>
<feature type="domain" description="Phage MuF C-terminal" evidence="2">
    <location>
        <begin position="347"/>
        <end position="428"/>
    </location>
</feature>
<dbReference type="Pfam" id="PF18819">
    <property type="entry name" value="MuF_C"/>
    <property type="match status" value="1"/>
</dbReference>
<dbReference type="RefSeq" id="WP_075331015.1">
    <property type="nucleotide sequence ID" value="NZ_MSJS02000029.1"/>
</dbReference>
<reference evidence="3" key="1">
    <citation type="submission" date="2017-02" db="EMBL/GenBank/DDBJ databases">
        <title>Shigella draft genomes.</title>
        <authorList>
            <person name="Weis A.M."/>
            <person name="Weimer B.C."/>
            <person name="Gilpin B."/>
        </authorList>
    </citation>
    <scope>NUCLEOTIDE SEQUENCE [LARGE SCALE GENOMIC DNA]</scope>
    <source>
        <strain evidence="3">BCW_4868</strain>
    </source>
</reference>
<dbReference type="InterPro" id="IPR006528">
    <property type="entry name" value="Phage_head_morphogenesis_dom"/>
</dbReference>
<dbReference type="AlphaFoldDB" id="A0A1S9JGU8"/>
<feature type="domain" description="Phage head morphogenesis" evidence="1">
    <location>
        <begin position="58"/>
        <end position="187"/>
    </location>
</feature>
<name>A0A1S9JGU8_SHIBO</name>
<comment type="caution">
    <text evidence="3">The sequence shown here is derived from an EMBL/GenBank/DDBJ whole genome shotgun (WGS) entry which is preliminary data.</text>
</comment>
<proteinExistence type="predicted"/>
<evidence type="ECO:0000259" key="2">
    <source>
        <dbReference type="Pfam" id="PF18819"/>
    </source>
</evidence>
<dbReference type="InterPro" id="IPR041131">
    <property type="entry name" value="MuF_C"/>
</dbReference>
<gene>
    <name evidence="3" type="ORF">AJR17_008720</name>
</gene>
<dbReference type="Proteomes" id="UP000868349">
    <property type="component" value="Unassembled WGS sequence"/>
</dbReference>
<evidence type="ECO:0000259" key="1">
    <source>
        <dbReference type="Pfam" id="PF04233"/>
    </source>
</evidence>
<protein>
    <submittedName>
        <fullName evidence="3">Phage head morphogenesis protein</fullName>
    </submittedName>
</protein>
<dbReference type="EMBL" id="MSJS02000029">
    <property type="protein sequence ID" value="OOO82121.1"/>
    <property type="molecule type" value="Genomic_DNA"/>
</dbReference>
<evidence type="ECO:0000313" key="3">
    <source>
        <dbReference type="EMBL" id="OOO82121.1"/>
    </source>
</evidence>
<organism evidence="3">
    <name type="scientific">Shigella boydii</name>
    <dbReference type="NCBI Taxonomy" id="621"/>
    <lineage>
        <taxon>Bacteria</taxon>
        <taxon>Pseudomonadati</taxon>
        <taxon>Pseudomonadota</taxon>
        <taxon>Gammaproteobacteria</taxon>
        <taxon>Enterobacterales</taxon>
        <taxon>Enterobacteriaceae</taxon>
        <taxon>Shigella</taxon>
    </lineage>
</organism>
<dbReference type="Pfam" id="PF04233">
    <property type="entry name" value="Phage_Mu_F"/>
    <property type="match status" value="1"/>
</dbReference>
<dbReference type="NCBIfam" id="TIGR01641">
    <property type="entry name" value="phageSPP1_gp7"/>
    <property type="match status" value="1"/>
</dbReference>